<feature type="domain" description="Fibronectin type-III" evidence="4">
    <location>
        <begin position="835"/>
        <end position="930"/>
    </location>
</feature>
<evidence type="ECO:0000256" key="3">
    <source>
        <dbReference type="SAM" id="Phobius"/>
    </source>
</evidence>
<protein>
    <submittedName>
        <fullName evidence="5">Fibronectin type-III domain-containing protein 3a</fullName>
    </submittedName>
</protein>
<evidence type="ECO:0000256" key="1">
    <source>
        <dbReference type="ARBA" id="ARBA00022737"/>
    </source>
</evidence>
<dbReference type="InterPro" id="IPR050964">
    <property type="entry name" value="Striated_Muscle_Regulatory"/>
</dbReference>
<reference evidence="5" key="1">
    <citation type="submission" date="2022-07" db="EMBL/GenBank/DDBJ databases">
        <authorList>
            <person name="Trinca V."/>
            <person name="Uliana J.V.C."/>
            <person name="Torres T.T."/>
            <person name="Ward R.J."/>
            <person name="Monesi N."/>
        </authorList>
    </citation>
    <scope>NUCLEOTIDE SEQUENCE</scope>
    <source>
        <strain evidence="5">HSMRA1968</strain>
        <tissue evidence="5">Whole embryos</tissue>
    </source>
</reference>
<dbReference type="InterPro" id="IPR013783">
    <property type="entry name" value="Ig-like_fold"/>
</dbReference>
<evidence type="ECO:0000313" key="6">
    <source>
        <dbReference type="Proteomes" id="UP001151699"/>
    </source>
</evidence>
<feature type="compositionally biased region" description="Polar residues" evidence="2">
    <location>
        <begin position="28"/>
        <end position="42"/>
    </location>
</feature>
<dbReference type="Gene3D" id="2.60.40.10">
    <property type="entry name" value="Immunoglobulins"/>
    <property type="match status" value="9"/>
</dbReference>
<dbReference type="PRINTS" id="PR00014">
    <property type="entry name" value="FNTYPEIII"/>
</dbReference>
<sequence>MAGISSASTVSVTSTTNTAIAVVAPTARPTQHTINSTMVAKSQLQPPQQQQQQAPPPPPPQQPPPQPQPQTNTVFVSTGRAFPHHHIHSIGPAQVAPGAGQWPMVEPVFHFGPGFEKQNYCPTHSQGPQPPEHVVFFHVSPGVSVTFQIAGNREIIRGPATVPMVSQGGSPPVAMPVQVPPGHVMQQIVDEHRTLRHVILSTNHQMHAQSTVQDMSHLQGHYIATNNPTQHYFSPITTGLPGPGVGPPHYHMPTNHLHQQPMPHNLHSPTQPINNYHKDERTQRQHTKLLRKLDQKHSNNYTSSSSSTLSNAPKTEQTNGVQKKAKNGAYEEPEDASSLPDEEEDLQSIIDQLSSVQTPLISEITSRSALLQWSEPTTTAPDKGVTINSRDLRYEVLLSDRGKEDKYKIIFKGHSLSCRVRDLRPGQEYSVCLQVYLEEVHGSASEAATFVTPPCEPDQPLPPKLIARTKNSLQLRWNAPADNGAHIQHYILECDEGKGNEFIEITKMKSKQYSLSKLMASTWYSFRLAAVNECGKSVYSNIVTYSTSGNPPLQLPPPVLQNSTSSSLRLGWSRRSVDEEYVLQISDCDSGHGFLTCYTGKEISYECTNLNRASAFEFRIRAENEGGASVWSDVIAFKTQPEAPGRPQKPQIKGKVHSTNFRARWEPPTDKGGADIRLYYLEISTGTDFQTVYTGKETEAVCDRLQPGTTYLIRVACEGPGGLSMYSEPVSVTTEAVVPGAPSPPYCGNTPGPYAAVLRWELPEYNGGAAVTEFELEIESADDGIKRSVYKGKEMYSIAKELLPGKIYFAQVRAYNRIGAGAWSEQLQFVAGAAPPSSPEMPQITIRSGTHLTVTWNEPQANGAPIQEYQLACAADDQNGNFNICYQGITCSAEIKNLIPFTKYYFKVCAINTAGTSPYSSVTFAQTPAAVPNAPKIESHKVTSTNITVFWKEPENNGAPITHYCIEFGDRLVETENEEIEYTIENLSPETAYKIKIRAVNEIGCGPFSHALRATTNPLPPLPPALECVNVGHNSLKLKWGEGKNINLTKYRLQMYNSRAKEYQVIYSNIFNTFKVVKLQEQTKYIFRICAETDHAGLGSYSDDYIFRTSATIPSSVKQPRVTEVNQKLLVEWQHSKNTFSDAVEYVLQMSTKDQDFVQVYRGKDTQFTIDNVDTDVTYTFRVHPVRLTQSGDLAGPISPTTKHKIESVVDSARLATSNSQRDADSVDASISKGTVGKYIFKIWSIFSNRKKISDNEKAIIYVVVFMVLTIVFASVVRLFIS</sequence>
<feature type="domain" description="Fibronectin type-III" evidence="4">
    <location>
        <begin position="646"/>
        <end position="737"/>
    </location>
</feature>
<keyword evidence="1" id="KW-0677">Repeat</keyword>
<dbReference type="InterPro" id="IPR036116">
    <property type="entry name" value="FN3_sf"/>
</dbReference>
<dbReference type="EMBL" id="WJQU01000001">
    <property type="protein sequence ID" value="KAJ6647270.1"/>
    <property type="molecule type" value="Genomic_DNA"/>
</dbReference>
<dbReference type="PROSITE" id="PS50853">
    <property type="entry name" value="FN3"/>
    <property type="match status" value="9"/>
</dbReference>
<dbReference type="FunFam" id="2.60.40.10:FF:001846">
    <property type="entry name" value="Uncharacterized protein, isoform E"/>
    <property type="match status" value="1"/>
</dbReference>
<comment type="caution">
    <text evidence="5">The sequence shown here is derived from an EMBL/GenBank/DDBJ whole genome shotgun (WGS) entry which is preliminary data.</text>
</comment>
<dbReference type="OrthoDB" id="443915at2759"/>
<dbReference type="SMART" id="SM00060">
    <property type="entry name" value="FN3"/>
    <property type="match status" value="9"/>
</dbReference>
<keyword evidence="3" id="KW-1133">Transmembrane helix</keyword>
<feature type="compositionally biased region" description="Low complexity" evidence="2">
    <location>
        <begin position="298"/>
        <end position="311"/>
    </location>
</feature>
<evidence type="ECO:0000256" key="2">
    <source>
        <dbReference type="SAM" id="MobiDB-lite"/>
    </source>
</evidence>
<evidence type="ECO:0000259" key="4">
    <source>
        <dbReference type="PROSITE" id="PS50853"/>
    </source>
</evidence>
<keyword evidence="3" id="KW-0812">Transmembrane</keyword>
<feature type="compositionally biased region" description="Polar residues" evidence="2">
    <location>
        <begin position="312"/>
        <end position="321"/>
    </location>
</feature>
<feature type="compositionally biased region" description="Acidic residues" evidence="2">
    <location>
        <begin position="331"/>
        <end position="345"/>
    </location>
</feature>
<feature type="domain" description="Fibronectin type-III" evidence="4">
    <location>
        <begin position="551"/>
        <end position="642"/>
    </location>
</feature>
<feature type="compositionally biased region" description="Pro residues" evidence="2">
    <location>
        <begin position="54"/>
        <end position="68"/>
    </location>
</feature>
<dbReference type="Proteomes" id="UP001151699">
    <property type="component" value="Chromosome A"/>
</dbReference>
<name>A0A9Q0S8F4_9DIPT</name>
<feature type="compositionally biased region" description="Low complexity" evidence="2">
    <location>
        <begin position="43"/>
        <end position="53"/>
    </location>
</feature>
<keyword evidence="6" id="KW-1185">Reference proteome</keyword>
<accession>A0A9Q0S8F4</accession>
<feature type="domain" description="Fibronectin type-III" evidence="4">
    <location>
        <begin position="1113"/>
        <end position="1205"/>
    </location>
</feature>
<proteinExistence type="predicted"/>
<gene>
    <name evidence="5" type="primary">FNDC3A</name>
    <name evidence="5" type="ORF">Bhyg_02492</name>
</gene>
<dbReference type="CDD" id="cd00063">
    <property type="entry name" value="FN3"/>
    <property type="match status" value="9"/>
</dbReference>
<feature type="domain" description="Fibronectin type-III" evidence="4">
    <location>
        <begin position="741"/>
        <end position="834"/>
    </location>
</feature>
<keyword evidence="3" id="KW-0472">Membrane</keyword>
<organism evidence="5 6">
    <name type="scientific">Pseudolycoriella hygida</name>
    <dbReference type="NCBI Taxonomy" id="35572"/>
    <lineage>
        <taxon>Eukaryota</taxon>
        <taxon>Metazoa</taxon>
        <taxon>Ecdysozoa</taxon>
        <taxon>Arthropoda</taxon>
        <taxon>Hexapoda</taxon>
        <taxon>Insecta</taxon>
        <taxon>Pterygota</taxon>
        <taxon>Neoptera</taxon>
        <taxon>Endopterygota</taxon>
        <taxon>Diptera</taxon>
        <taxon>Nematocera</taxon>
        <taxon>Sciaroidea</taxon>
        <taxon>Sciaridae</taxon>
        <taxon>Pseudolycoriella</taxon>
    </lineage>
</organism>
<feature type="domain" description="Fibronectin type-III" evidence="4">
    <location>
        <begin position="931"/>
        <end position="1019"/>
    </location>
</feature>
<dbReference type="PANTHER" id="PTHR13817">
    <property type="entry name" value="TITIN"/>
    <property type="match status" value="1"/>
</dbReference>
<feature type="domain" description="Fibronectin type-III" evidence="4">
    <location>
        <begin position="1020"/>
        <end position="1112"/>
    </location>
</feature>
<feature type="region of interest" description="Disordered" evidence="2">
    <location>
        <begin position="25"/>
        <end position="73"/>
    </location>
</feature>
<dbReference type="Pfam" id="PF00041">
    <property type="entry name" value="fn3"/>
    <property type="match status" value="7"/>
</dbReference>
<evidence type="ECO:0000313" key="5">
    <source>
        <dbReference type="EMBL" id="KAJ6647270.1"/>
    </source>
</evidence>
<feature type="transmembrane region" description="Helical" evidence="3">
    <location>
        <begin position="1259"/>
        <end position="1281"/>
    </location>
</feature>
<feature type="domain" description="Fibronectin type-III" evidence="4">
    <location>
        <begin position="459"/>
        <end position="550"/>
    </location>
</feature>
<feature type="region of interest" description="Disordered" evidence="2">
    <location>
        <begin position="254"/>
        <end position="345"/>
    </location>
</feature>
<feature type="domain" description="Fibronectin type-III" evidence="4">
    <location>
        <begin position="355"/>
        <end position="455"/>
    </location>
</feature>
<dbReference type="InterPro" id="IPR003961">
    <property type="entry name" value="FN3_dom"/>
</dbReference>
<dbReference type="SUPFAM" id="SSF49265">
    <property type="entry name" value="Fibronectin type III"/>
    <property type="match status" value="5"/>
</dbReference>
<dbReference type="PANTHER" id="PTHR13817:SF73">
    <property type="entry name" value="FIBRONECTIN TYPE-III DOMAIN-CONTAINING PROTEIN"/>
    <property type="match status" value="1"/>
</dbReference>